<evidence type="ECO:0000256" key="1">
    <source>
        <dbReference type="SAM" id="MobiDB-lite"/>
    </source>
</evidence>
<dbReference type="AlphaFoldDB" id="A0AAD5LWZ7"/>
<evidence type="ECO:0000313" key="2">
    <source>
        <dbReference type="EMBL" id="KAJ0396290.1"/>
    </source>
</evidence>
<accession>A0AAD5LWZ7</accession>
<feature type="compositionally biased region" description="Low complexity" evidence="1">
    <location>
        <begin position="33"/>
        <end position="47"/>
    </location>
</feature>
<organism evidence="2 3">
    <name type="scientific">Pythium insidiosum</name>
    <name type="common">Pythiosis disease agent</name>
    <dbReference type="NCBI Taxonomy" id="114742"/>
    <lineage>
        <taxon>Eukaryota</taxon>
        <taxon>Sar</taxon>
        <taxon>Stramenopiles</taxon>
        <taxon>Oomycota</taxon>
        <taxon>Peronosporomycetes</taxon>
        <taxon>Pythiales</taxon>
        <taxon>Pythiaceae</taxon>
        <taxon>Pythium</taxon>
    </lineage>
</organism>
<proteinExistence type="predicted"/>
<dbReference type="EMBL" id="JAKCXM010000302">
    <property type="protein sequence ID" value="KAJ0396290.1"/>
    <property type="molecule type" value="Genomic_DNA"/>
</dbReference>
<dbReference type="Proteomes" id="UP001209570">
    <property type="component" value="Unassembled WGS sequence"/>
</dbReference>
<keyword evidence="3" id="KW-1185">Reference proteome</keyword>
<reference evidence="2" key="1">
    <citation type="submission" date="2021-12" db="EMBL/GenBank/DDBJ databases">
        <title>Prjna785345.</title>
        <authorList>
            <person name="Rujirawat T."/>
            <person name="Krajaejun T."/>
        </authorList>
    </citation>
    <scope>NUCLEOTIDE SEQUENCE</scope>
    <source>
        <strain evidence="2">Pi057C3</strain>
    </source>
</reference>
<name>A0AAD5LWZ7_PYTIN</name>
<gene>
    <name evidence="2" type="ORF">P43SY_005402</name>
</gene>
<sequence>MPKKKGPRSATGVPLSPTRSAPLTAAGDDAVARGRPPTARASPASPSVRITAVSPPVGLGVVLLSKNQQQRIEFTGETLSLGELYLNDLSDIRVFELTNHRSRRVRVSLRSELRKPFHGTTCNFQLENENLDAVDALVNGGQRSAEFLDDDFAVAKRMSFDEIAAGDLDEDDEFEFDGEPRPVPRQVD</sequence>
<feature type="region of interest" description="Disordered" evidence="1">
    <location>
        <begin position="1"/>
        <end position="47"/>
    </location>
</feature>
<evidence type="ECO:0000313" key="3">
    <source>
        <dbReference type="Proteomes" id="UP001209570"/>
    </source>
</evidence>
<protein>
    <submittedName>
        <fullName evidence="2">Uncharacterized protein</fullName>
    </submittedName>
</protein>
<comment type="caution">
    <text evidence="2">The sequence shown here is derived from an EMBL/GenBank/DDBJ whole genome shotgun (WGS) entry which is preliminary data.</text>
</comment>